<evidence type="ECO:0000313" key="2">
    <source>
        <dbReference type="Proteomes" id="UP000283627"/>
    </source>
</evidence>
<dbReference type="AlphaFoldDB" id="A0A423K6I0"/>
<dbReference type="Gene3D" id="1.20.910.10">
    <property type="entry name" value="Heme oxygenase-like"/>
    <property type="match status" value="1"/>
</dbReference>
<dbReference type="Proteomes" id="UP000283627">
    <property type="component" value="Unassembled WGS sequence"/>
</dbReference>
<dbReference type="GO" id="GO:0006788">
    <property type="term" value="P:heme oxidation"/>
    <property type="evidence" value="ECO:0007669"/>
    <property type="project" value="InterPro"/>
</dbReference>
<accession>A0A423K6I0</accession>
<dbReference type="Pfam" id="PF01126">
    <property type="entry name" value="Heme_oxygenase"/>
    <property type="match status" value="1"/>
</dbReference>
<dbReference type="CDD" id="cd19166">
    <property type="entry name" value="HemeO-bac"/>
    <property type="match status" value="1"/>
</dbReference>
<evidence type="ECO:0008006" key="3">
    <source>
        <dbReference type="Google" id="ProtNLM"/>
    </source>
</evidence>
<sequence>MPRHLVVTVPPKSLPLILSELRIATTQQHQVLEKRIPFFTADQALYTRLLEAYYGFYRPLENLLFQIAMSIPDLDWLIRSKTPSLEADLYALGLDADTIAAIPQCRFSLPIKCAADVLGVLYVLEGATLGGQSLRNGLYSRLRIDEHRGGRFFAVYGTSTLVMWRGFLACLYEVRDPAERARSVVAAEATFKTFEHWLEQRGVLQ</sequence>
<name>A0A423K6I0_9PSED</name>
<dbReference type="GO" id="GO:0004392">
    <property type="term" value="F:heme oxygenase (decyclizing) activity"/>
    <property type="evidence" value="ECO:0007669"/>
    <property type="project" value="InterPro"/>
</dbReference>
<proteinExistence type="predicted"/>
<protein>
    <recommendedName>
        <fullName evidence="3">Biliverdin-producing heme oxygenase</fullName>
    </recommendedName>
</protein>
<evidence type="ECO:0000313" key="1">
    <source>
        <dbReference type="EMBL" id="RON47221.1"/>
    </source>
</evidence>
<dbReference type="EMBL" id="MOBP01000022">
    <property type="protein sequence ID" value="RON47221.1"/>
    <property type="molecule type" value="Genomic_DNA"/>
</dbReference>
<dbReference type="SUPFAM" id="SSF48613">
    <property type="entry name" value="Heme oxygenase-like"/>
    <property type="match status" value="1"/>
</dbReference>
<gene>
    <name evidence="1" type="ORF">BK665_27045</name>
</gene>
<comment type="caution">
    <text evidence="1">The sequence shown here is derived from an EMBL/GenBank/DDBJ whole genome shotgun (WGS) entry which is preliminary data.</text>
</comment>
<dbReference type="InterPro" id="IPR016084">
    <property type="entry name" value="Haem_Oase-like_multi-hlx"/>
</dbReference>
<reference evidence="1 2" key="1">
    <citation type="submission" date="2016-10" db="EMBL/GenBank/DDBJ databases">
        <title>Comparative genome analysis of multiple Pseudomonas spp. focuses on biocontrol and plant growth promoting traits.</title>
        <authorList>
            <person name="Tao X.-Y."/>
            <person name="Taylor C.G."/>
        </authorList>
    </citation>
    <scope>NUCLEOTIDE SEQUENCE [LARGE SCALE GENOMIC DNA]</scope>
    <source>
        <strain evidence="1 2">39A2</strain>
    </source>
</reference>
<organism evidence="1 2">
    <name type="scientific">Pseudomonas frederiksbergensis</name>
    <dbReference type="NCBI Taxonomy" id="104087"/>
    <lineage>
        <taxon>Bacteria</taxon>
        <taxon>Pseudomonadati</taxon>
        <taxon>Pseudomonadota</taxon>
        <taxon>Gammaproteobacteria</taxon>
        <taxon>Pseudomonadales</taxon>
        <taxon>Pseudomonadaceae</taxon>
        <taxon>Pseudomonas</taxon>
    </lineage>
</organism>
<dbReference type="InterPro" id="IPR016053">
    <property type="entry name" value="Haem_Oase-like"/>
</dbReference>